<dbReference type="InterPro" id="IPR032675">
    <property type="entry name" value="LRR_dom_sf"/>
</dbReference>
<comment type="caution">
    <text evidence="3">The sequence shown here is derived from an EMBL/GenBank/DDBJ whole genome shotgun (WGS) entry which is preliminary data.</text>
</comment>
<keyword evidence="1" id="KW-0433">Leucine-rich repeat</keyword>
<dbReference type="EMBL" id="BBNQ01000003">
    <property type="protein sequence ID" value="GAL61611.1"/>
    <property type="molecule type" value="Genomic_DNA"/>
</dbReference>
<evidence type="ECO:0000256" key="1">
    <source>
        <dbReference type="ARBA" id="ARBA00022614"/>
    </source>
</evidence>
<accession>A0A090V9Z2</accession>
<organism evidence="3 4">
    <name type="scientific">Algibacter lectus</name>
    <dbReference type="NCBI Taxonomy" id="221126"/>
    <lineage>
        <taxon>Bacteria</taxon>
        <taxon>Pseudomonadati</taxon>
        <taxon>Bacteroidota</taxon>
        <taxon>Flavobacteriia</taxon>
        <taxon>Flavobacteriales</taxon>
        <taxon>Flavobacteriaceae</taxon>
        <taxon>Algibacter</taxon>
    </lineage>
</organism>
<evidence type="ECO:0000256" key="2">
    <source>
        <dbReference type="ARBA" id="ARBA00022737"/>
    </source>
</evidence>
<evidence type="ECO:0000313" key="4">
    <source>
        <dbReference type="Proteomes" id="UP000029644"/>
    </source>
</evidence>
<dbReference type="AlphaFoldDB" id="A0A090V9Z2"/>
<reference evidence="3 4" key="1">
    <citation type="journal article" date="2014" name="Genome Announc.">
        <title>Draft Genome Sequences of Marine Flavobacterium Algibacter lectus Strains SS8 and NR4.</title>
        <authorList>
            <person name="Takatani N."/>
            <person name="Nakanishi M."/>
            <person name="Meirelles P."/>
            <person name="Mino S."/>
            <person name="Suda W."/>
            <person name="Oshima K."/>
            <person name="Hattori M."/>
            <person name="Ohkuma M."/>
            <person name="Hosokawa M."/>
            <person name="Miyashita K."/>
            <person name="Thompson F.L."/>
            <person name="Niwa A."/>
            <person name="Sawabe T."/>
            <person name="Sawabe T."/>
        </authorList>
    </citation>
    <scope>NUCLEOTIDE SEQUENCE [LARGE SCALE GENOMIC DNA]</scope>
    <source>
        <strain evidence="3 4">JCM 19300</strain>
    </source>
</reference>
<proteinExistence type="predicted"/>
<evidence type="ECO:0000313" key="3">
    <source>
        <dbReference type="EMBL" id="GAL61611.1"/>
    </source>
</evidence>
<protein>
    <submittedName>
        <fullName evidence="3">Internalin A</fullName>
    </submittedName>
</protein>
<dbReference type="SUPFAM" id="SSF52058">
    <property type="entry name" value="L domain-like"/>
    <property type="match status" value="1"/>
</dbReference>
<gene>
    <name evidence="3" type="ORF">JCM19300_1434</name>
</gene>
<dbReference type="Proteomes" id="UP000029644">
    <property type="component" value="Unassembled WGS sequence"/>
</dbReference>
<dbReference type="PANTHER" id="PTHR46652">
    <property type="entry name" value="LEUCINE-RICH REPEAT AND IQ DOMAIN-CONTAINING PROTEIN 1-RELATED"/>
    <property type="match status" value="1"/>
</dbReference>
<keyword evidence="2" id="KW-0677">Repeat</keyword>
<name>A0A090V9Z2_9FLAO</name>
<dbReference type="PANTHER" id="PTHR46652:SF3">
    <property type="entry name" value="LEUCINE-RICH REPEAT-CONTAINING PROTEIN 9"/>
    <property type="match status" value="1"/>
</dbReference>
<dbReference type="InterPro" id="IPR050836">
    <property type="entry name" value="SDS22/Internalin_LRR"/>
</dbReference>
<dbReference type="Gene3D" id="3.80.10.10">
    <property type="entry name" value="Ribonuclease Inhibitor"/>
    <property type="match status" value="2"/>
</dbReference>
<sequence>MKYKLILKLPTITKKMNYNFEIDDSYSRKSIEIKATLNSNDLDKIEKVISSEKIEYISFDYEQTENTWKEINRIIITHNSSIRISLSYSETELENISFLKYLPDIKELFIFYFKGVDLSPIAHLKELKVLKFFNVFQSAKVRLKPLTGLDKLEELKIFHIKDIEEIENFSNLKYIGLESLKINNLNFLKPLLNLERIELRSSDKITDYSGLYDLPKLTDAFIVKNYKDTTAEFISHLKNLKKLDITDYNSVSKFPSLEKLEELTDLSITSWKILNDISGVSKAPNLENLSLFVGKEFKTSALNVLKGHKSLKEIRAGFNTKKENVEGKILIEEILKL</sequence>